<protein>
    <submittedName>
        <fullName evidence="2">Uncharacterized protein</fullName>
    </submittedName>
</protein>
<reference evidence="2" key="1">
    <citation type="submission" date="2022-06" db="EMBL/GenBank/DDBJ databases">
        <title>Diverse halophilic archaea isolated from saline environments.</title>
        <authorList>
            <person name="Cui H.-L."/>
        </authorList>
    </citation>
    <scope>NUCLEOTIDE SEQUENCE</scope>
    <source>
        <strain evidence="2">WLHS1</strain>
    </source>
</reference>
<keyword evidence="1" id="KW-1133">Transmembrane helix</keyword>
<feature type="transmembrane region" description="Helical" evidence="1">
    <location>
        <begin position="50"/>
        <end position="71"/>
    </location>
</feature>
<evidence type="ECO:0000313" key="3">
    <source>
        <dbReference type="Proteomes" id="UP001056855"/>
    </source>
</evidence>
<accession>A0A9E7SUW1</accession>
<name>A0A9E7SUW1_9EURY</name>
<dbReference type="KEGG" id="sawl:NGM29_11380"/>
<sequence length="81" mass="9028">MTKQAMAVLGLSRESIRDISGNLVPLGVLLFFAGWLLLERPWGWDAFSLIVVYGLILSLVAILFLVTYVAAVRFQETATER</sequence>
<keyword evidence="1" id="KW-0812">Transmembrane</keyword>
<dbReference type="GeneID" id="73290656"/>
<gene>
    <name evidence="2" type="ORF">NGM29_11380</name>
</gene>
<evidence type="ECO:0000313" key="2">
    <source>
        <dbReference type="EMBL" id="UTF52391.1"/>
    </source>
</evidence>
<dbReference type="RefSeq" id="WP_254156302.1">
    <property type="nucleotide sequence ID" value="NZ_CP100355.1"/>
</dbReference>
<keyword evidence="3" id="KW-1185">Reference proteome</keyword>
<dbReference type="Proteomes" id="UP001056855">
    <property type="component" value="Chromosome"/>
</dbReference>
<evidence type="ECO:0000256" key="1">
    <source>
        <dbReference type="SAM" id="Phobius"/>
    </source>
</evidence>
<dbReference type="InterPro" id="IPR046506">
    <property type="entry name" value="DUF6684"/>
</dbReference>
<organism evidence="2 3">
    <name type="scientific">Natronosalvus rutilus</name>
    <dbReference type="NCBI Taxonomy" id="2953753"/>
    <lineage>
        <taxon>Archaea</taxon>
        <taxon>Methanobacteriati</taxon>
        <taxon>Methanobacteriota</taxon>
        <taxon>Stenosarchaea group</taxon>
        <taxon>Halobacteria</taxon>
        <taxon>Halobacteriales</taxon>
        <taxon>Natrialbaceae</taxon>
        <taxon>Natronosalvus</taxon>
    </lineage>
</organism>
<dbReference type="AlphaFoldDB" id="A0A9E7SUW1"/>
<proteinExistence type="predicted"/>
<dbReference type="EMBL" id="CP100355">
    <property type="protein sequence ID" value="UTF52391.1"/>
    <property type="molecule type" value="Genomic_DNA"/>
</dbReference>
<keyword evidence="1" id="KW-0472">Membrane</keyword>
<feature type="transmembrane region" description="Helical" evidence="1">
    <location>
        <begin position="21"/>
        <end position="38"/>
    </location>
</feature>
<dbReference type="Pfam" id="PF20389">
    <property type="entry name" value="DUF6684"/>
    <property type="match status" value="1"/>
</dbReference>